<evidence type="ECO:0000313" key="1">
    <source>
        <dbReference type="EMBL" id="KFO38471.1"/>
    </source>
</evidence>
<dbReference type="Proteomes" id="UP000028990">
    <property type="component" value="Unassembled WGS sequence"/>
</dbReference>
<evidence type="ECO:0000313" key="2">
    <source>
        <dbReference type="Proteomes" id="UP000028990"/>
    </source>
</evidence>
<gene>
    <name evidence="1" type="ORF">H920_00120</name>
</gene>
<proteinExistence type="predicted"/>
<reference evidence="1 2" key="1">
    <citation type="submission" date="2013-11" db="EMBL/GenBank/DDBJ databases">
        <title>The Damaraland mole rat (Fukomys damarensis) genome and evolution of African mole rats.</title>
        <authorList>
            <person name="Gladyshev V.N."/>
            <person name="Fang X."/>
        </authorList>
    </citation>
    <scope>NUCLEOTIDE SEQUENCE [LARGE SCALE GENOMIC DNA]</scope>
    <source>
        <tissue evidence="1">Liver</tissue>
    </source>
</reference>
<accession>A0A091ERR0</accession>
<name>A0A091ERR0_FUKDA</name>
<keyword evidence="2" id="KW-1185">Reference proteome</keyword>
<sequence length="106" mass="11147">MITGAHLERDGWPSRLHSSLEVPCARTCGTSEGFLVGCLPLAGPTKDPHTPRRSTCSGCSYREQLPGTAAGHCGASETAFQGLEEKLPPPDHTAHGCLQLLPSALI</sequence>
<dbReference type="EMBL" id="KN120510">
    <property type="protein sequence ID" value="KFO38471.1"/>
    <property type="molecule type" value="Genomic_DNA"/>
</dbReference>
<dbReference type="AlphaFoldDB" id="A0A091ERR0"/>
<protein>
    <submittedName>
        <fullName evidence="1">Uncharacterized protein</fullName>
    </submittedName>
</protein>
<organism evidence="1 2">
    <name type="scientific">Fukomys damarensis</name>
    <name type="common">Damaraland mole rat</name>
    <name type="synonym">Cryptomys damarensis</name>
    <dbReference type="NCBI Taxonomy" id="885580"/>
    <lineage>
        <taxon>Eukaryota</taxon>
        <taxon>Metazoa</taxon>
        <taxon>Chordata</taxon>
        <taxon>Craniata</taxon>
        <taxon>Vertebrata</taxon>
        <taxon>Euteleostomi</taxon>
        <taxon>Mammalia</taxon>
        <taxon>Eutheria</taxon>
        <taxon>Euarchontoglires</taxon>
        <taxon>Glires</taxon>
        <taxon>Rodentia</taxon>
        <taxon>Hystricomorpha</taxon>
        <taxon>Bathyergidae</taxon>
        <taxon>Fukomys</taxon>
    </lineage>
</organism>